<dbReference type="InterPro" id="IPR013784">
    <property type="entry name" value="Carb-bd-like_fold"/>
</dbReference>
<sequence length="519" mass="56284">MLRKGADFLKKRRFFLTFFILLYYTNYDKISIGVNNMGGANGMKQKKLLVVATVVLLGLFLFVANSFADSSNDNSSKGIPQRLAELENWFASLKQSVVSSETDISTLKDNENQQNNQISSLTSLVTSLQHDVSDVKQTIASRDEKISSLEQLTTNQQSQISNLETQVAALQSQIQQLQSNVGHKVSGSMVDSNNKPFFSGIELIDQSGKHYPRSTDDASIGQFSFDNIPDGTYTINFYFPEYAIDAPKQVTVSGSDTTGLVVKLAVPTYTVSGRVLDNSGEPINNQPVLLRDPHNVGGYWQPTASDGSFAMGGLAPGSYTILIGNQNSPLATADITVTDHDIQDFRITSSTGETSQPKVVGTVYGTNGEAVQGVDLRLFDEGGYYGSFTDSNGHYEVNVRETRTYPLIIAEQGYLFGSKSNLTVNSGTPVQVDLTLSLGGTIAGRISYSDGVEAQYVSIKVLDDKGNMVNRIYVNADGSYHLNAPAGVFTLQVETDTGKTLNQSVDVTAGKTLTQNFTL</sequence>
<reference evidence="3 4" key="1">
    <citation type="submission" date="2018-06" db="EMBL/GenBank/DDBJ databases">
        <title>Paenibacillus montanisoli sp. nov., isolated from mountain area soil.</title>
        <authorList>
            <person name="Wu M."/>
        </authorList>
    </citation>
    <scope>NUCLEOTIDE SEQUENCE [LARGE SCALE GENOMIC DNA]</scope>
    <source>
        <strain evidence="3 4">RA17</strain>
    </source>
</reference>
<name>A0A328TUY7_9BACL</name>
<keyword evidence="2" id="KW-0472">Membrane</keyword>
<dbReference type="SUPFAM" id="SSF49452">
    <property type="entry name" value="Starch-binding domain-like"/>
    <property type="match status" value="3"/>
</dbReference>
<dbReference type="SUPFAM" id="SSF90257">
    <property type="entry name" value="Myosin rod fragments"/>
    <property type="match status" value="1"/>
</dbReference>
<evidence type="ECO:0008006" key="5">
    <source>
        <dbReference type="Google" id="ProtNLM"/>
    </source>
</evidence>
<dbReference type="Proteomes" id="UP000249260">
    <property type="component" value="Unassembled WGS sequence"/>
</dbReference>
<dbReference type="SUPFAM" id="SSF49464">
    <property type="entry name" value="Carboxypeptidase regulatory domain-like"/>
    <property type="match status" value="1"/>
</dbReference>
<keyword evidence="4" id="KW-1185">Reference proteome</keyword>
<dbReference type="Gene3D" id="1.10.287.1490">
    <property type="match status" value="1"/>
</dbReference>
<evidence type="ECO:0000256" key="1">
    <source>
        <dbReference type="SAM" id="Coils"/>
    </source>
</evidence>
<accession>A0A328TUY7</accession>
<dbReference type="Pfam" id="PF13620">
    <property type="entry name" value="CarboxypepD_reg"/>
    <property type="match status" value="3"/>
</dbReference>
<feature type="transmembrane region" description="Helical" evidence="2">
    <location>
        <begin position="12"/>
        <end position="27"/>
    </location>
</feature>
<gene>
    <name evidence="3" type="ORF">DL346_19895</name>
</gene>
<proteinExistence type="predicted"/>
<dbReference type="AlphaFoldDB" id="A0A328TUY7"/>
<organism evidence="3 4">
    <name type="scientific">Paenibacillus montanisoli</name>
    <dbReference type="NCBI Taxonomy" id="2081970"/>
    <lineage>
        <taxon>Bacteria</taxon>
        <taxon>Bacillati</taxon>
        <taxon>Bacillota</taxon>
        <taxon>Bacilli</taxon>
        <taxon>Bacillales</taxon>
        <taxon>Paenibacillaceae</taxon>
        <taxon>Paenibacillus</taxon>
    </lineage>
</organism>
<keyword evidence="2" id="KW-1133">Transmembrane helix</keyword>
<dbReference type="EMBL" id="QLUW01000004">
    <property type="protein sequence ID" value="RAP74349.1"/>
    <property type="molecule type" value="Genomic_DNA"/>
</dbReference>
<dbReference type="InterPro" id="IPR008969">
    <property type="entry name" value="CarboxyPept-like_regulatory"/>
</dbReference>
<protein>
    <recommendedName>
        <fullName evidence="5">Carboxypeptidase regulatory-like domain-containing protein</fullName>
    </recommendedName>
</protein>
<keyword evidence="1" id="KW-0175">Coiled coil</keyword>
<evidence type="ECO:0000313" key="3">
    <source>
        <dbReference type="EMBL" id="RAP74349.1"/>
    </source>
</evidence>
<dbReference type="GO" id="GO:0030246">
    <property type="term" value="F:carbohydrate binding"/>
    <property type="evidence" value="ECO:0007669"/>
    <property type="project" value="InterPro"/>
</dbReference>
<evidence type="ECO:0000256" key="2">
    <source>
        <dbReference type="SAM" id="Phobius"/>
    </source>
</evidence>
<feature type="transmembrane region" description="Helical" evidence="2">
    <location>
        <begin position="48"/>
        <end position="68"/>
    </location>
</feature>
<dbReference type="OrthoDB" id="176752at2"/>
<comment type="caution">
    <text evidence="3">The sequence shown here is derived from an EMBL/GenBank/DDBJ whole genome shotgun (WGS) entry which is preliminary data.</text>
</comment>
<evidence type="ECO:0000313" key="4">
    <source>
        <dbReference type="Proteomes" id="UP000249260"/>
    </source>
</evidence>
<feature type="coiled-coil region" evidence="1">
    <location>
        <begin position="146"/>
        <end position="180"/>
    </location>
</feature>
<keyword evidence="2" id="KW-0812">Transmembrane</keyword>
<dbReference type="Gene3D" id="2.60.40.1120">
    <property type="entry name" value="Carboxypeptidase-like, regulatory domain"/>
    <property type="match status" value="4"/>
</dbReference>